<organism evidence="2 3">
    <name type="scientific">Corchorus olitorius</name>
    <dbReference type="NCBI Taxonomy" id="93759"/>
    <lineage>
        <taxon>Eukaryota</taxon>
        <taxon>Viridiplantae</taxon>
        <taxon>Streptophyta</taxon>
        <taxon>Embryophyta</taxon>
        <taxon>Tracheophyta</taxon>
        <taxon>Spermatophyta</taxon>
        <taxon>Magnoliopsida</taxon>
        <taxon>eudicotyledons</taxon>
        <taxon>Gunneridae</taxon>
        <taxon>Pentapetalae</taxon>
        <taxon>rosids</taxon>
        <taxon>malvids</taxon>
        <taxon>Malvales</taxon>
        <taxon>Malvaceae</taxon>
        <taxon>Grewioideae</taxon>
        <taxon>Apeibeae</taxon>
        <taxon>Corchorus</taxon>
    </lineage>
</organism>
<dbReference type="EMBL" id="AWUE01015466">
    <property type="protein sequence ID" value="OMO97146.1"/>
    <property type="molecule type" value="Genomic_DNA"/>
</dbReference>
<protein>
    <recommendedName>
        <fullName evidence="1">F-box domain-containing protein</fullName>
    </recommendedName>
</protein>
<evidence type="ECO:0000313" key="2">
    <source>
        <dbReference type="EMBL" id="OMO97146.1"/>
    </source>
</evidence>
<dbReference type="Gene3D" id="1.20.1280.50">
    <property type="match status" value="1"/>
</dbReference>
<reference evidence="3" key="1">
    <citation type="submission" date="2013-09" db="EMBL/GenBank/DDBJ databases">
        <title>Corchorus olitorius genome sequencing.</title>
        <authorList>
            <person name="Alam M."/>
            <person name="Haque M.S."/>
            <person name="Islam M.S."/>
            <person name="Emdad E.M."/>
            <person name="Islam M.M."/>
            <person name="Ahmed B."/>
            <person name="Halim A."/>
            <person name="Hossen Q.M.M."/>
            <person name="Hossain M.Z."/>
            <person name="Ahmed R."/>
            <person name="Khan M.M."/>
            <person name="Islam R."/>
            <person name="Rashid M.M."/>
            <person name="Khan S.A."/>
            <person name="Rahman M.S."/>
            <person name="Alam M."/>
            <person name="Yahiya A.S."/>
            <person name="Khan M.S."/>
            <person name="Azam M.S."/>
            <person name="Haque T."/>
            <person name="Lashkar M.Z.H."/>
            <person name="Akhand A.I."/>
            <person name="Morshed G."/>
            <person name="Roy S."/>
            <person name="Uddin K.S."/>
            <person name="Rabeya T."/>
            <person name="Hossain A.S."/>
            <person name="Chowdhury A."/>
            <person name="Snigdha A.R."/>
            <person name="Mortoza M.S."/>
            <person name="Matin S.A."/>
            <person name="Hoque S.M.E."/>
            <person name="Islam M.K."/>
            <person name="Roy D.K."/>
            <person name="Haider R."/>
            <person name="Moosa M.M."/>
            <person name="Elias S.M."/>
            <person name="Hasan A.M."/>
            <person name="Jahan S."/>
            <person name="Shafiuddin M."/>
            <person name="Mahmood N."/>
            <person name="Shommy N.S."/>
        </authorList>
    </citation>
    <scope>NUCLEOTIDE SEQUENCE [LARGE SCALE GENOMIC DNA]</scope>
    <source>
        <strain evidence="3">cv. O-4</strain>
    </source>
</reference>
<dbReference type="Pfam" id="PF00646">
    <property type="entry name" value="F-box"/>
    <property type="match status" value="1"/>
</dbReference>
<proteinExistence type="predicted"/>
<dbReference type="InterPro" id="IPR036047">
    <property type="entry name" value="F-box-like_dom_sf"/>
</dbReference>
<keyword evidence="3" id="KW-1185">Reference proteome</keyword>
<accession>A0A1R3JQN0</accession>
<dbReference type="Proteomes" id="UP000187203">
    <property type="component" value="Unassembled WGS sequence"/>
</dbReference>
<dbReference type="OrthoDB" id="1924677at2759"/>
<dbReference type="InterPro" id="IPR050796">
    <property type="entry name" value="SCF_F-box_component"/>
</dbReference>
<dbReference type="SMART" id="SM00256">
    <property type="entry name" value="FBOX"/>
    <property type="match status" value="1"/>
</dbReference>
<evidence type="ECO:0000313" key="3">
    <source>
        <dbReference type="Proteomes" id="UP000187203"/>
    </source>
</evidence>
<feature type="domain" description="F-box" evidence="1">
    <location>
        <begin position="1"/>
        <end position="48"/>
    </location>
</feature>
<dbReference type="PANTHER" id="PTHR31672:SF13">
    <property type="entry name" value="F-BOX PROTEIN CPR30-LIKE"/>
    <property type="match status" value="1"/>
</dbReference>
<dbReference type="PROSITE" id="PS50181">
    <property type="entry name" value="FBOX"/>
    <property type="match status" value="1"/>
</dbReference>
<evidence type="ECO:0000259" key="1">
    <source>
        <dbReference type="PROSITE" id="PS50181"/>
    </source>
</evidence>
<dbReference type="InterPro" id="IPR001810">
    <property type="entry name" value="F-box_dom"/>
</dbReference>
<dbReference type="SUPFAM" id="SSF81383">
    <property type="entry name" value="F-box domain"/>
    <property type="match status" value="1"/>
</dbReference>
<sequence length="118" mass="13666">MSDDFNLPEELLLEILVRVPAEDLVKFTAVCKSWNSVIKNPNFISTHLGKTISSSNSRRLLLFRLCSLKKRRVVENYSLRFDNEDVNKYKQLHFPSNKFRSVSRCFSVLGTYNGDMGM</sequence>
<dbReference type="AlphaFoldDB" id="A0A1R3JQN0"/>
<name>A0A1R3JQN0_9ROSI</name>
<dbReference type="PANTHER" id="PTHR31672">
    <property type="entry name" value="BNACNNG10540D PROTEIN"/>
    <property type="match status" value="1"/>
</dbReference>
<comment type="caution">
    <text evidence="2">The sequence shown here is derived from an EMBL/GenBank/DDBJ whole genome shotgun (WGS) entry which is preliminary data.</text>
</comment>
<gene>
    <name evidence="2" type="ORF">COLO4_14845</name>
</gene>